<dbReference type="Proteomes" id="UP000283433">
    <property type="component" value="Unassembled WGS sequence"/>
</dbReference>
<dbReference type="AlphaFoldDB" id="A0A419SA00"/>
<dbReference type="EMBL" id="MBTA01000003">
    <property type="protein sequence ID" value="RKD19016.1"/>
    <property type="molecule type" value="Genomic_DNA"/>
</dbReference>
<keyword evidence="2" id="KW-1185">Reference proteome</keyword>
<gene>
    <name evidence="1" type="ORF">BCY91_14155</name>
</gene>
<organism evidence="1 2">
    <name type="scientific">Pelobium manganitolerans</name>
    <dbReference type="NCBI Taxonomy" id="1842495"/>
    <lineage>
        <taxon>Bacteria</taxon>
        <taxon>Pseudomonadati</taxon>
        <taxon>Bacteroidota</taxon>
        <taxon>Sphingobacteriia</taxon>
        <taxon>Sphingobacteriales</taxon>
        <taxon>Sphingobacteriaceae</taxon>
        <taxon>Pelobium</taxon>
    </lineage>
</organism>
<comment type="caution">
    <text evidence="1">The sequence shown here is derived from an EMBL/GenBank/DDBJ whole genome shotgun (WGS) entry which is preliminary data.</text>
</comment>
<reference evidence="1 2" key="1">
    <citation type="submission" date="2016-07" db="EMBL/GenBank/DDBJ databases">
        <title>Genome of Pelobium manganitolerans.</title>
        <authorList>
            <person name="Wu S."/>
            <person name="Wang G."/>
        </authorList>
    </citation>
    <scope>NUCLEOTIDE SEQUENCE [LARGE SCALE GENOMIC DNA]</scope>
    <source>
        <strain evidence="1 2">YS-25</strain>
    </source>
</reference>
<protein>
    <submittedName>
        <fullName evidence="1">Uncharacterized protein</fullName>
    </submittedName>
</protein>
<sequence>MAVFNSFPIQGRKITENPASDALTGAEILVLVQGDITKKITLQALFDYFGEVQTSLASAQVLGVVKLSKAPANVLNPIAVGTNDERVGATGVQAGTYGSGKLLTVEVDQYGKVKSISEETFRVLAENVEGLSLTVQQVGDGKYVLKNSSSTLSVWRDDRVYKKDEFVEKDGKLYKSLEDGNNTDPSISDNWLKVGGGGDAVEVTKSGADVDANGDLDLSDIDIPANPKPTVYVDNVTGNWQTQFNKQTKILTGLYGIDPGATIEIIF</sequence>
<evidence type="ECO:0000313" key="1">
    <source>
        <dbReference type="EMBL" id="RKD19016.1"/>
    </source>
</evidence>
<accession>A0A419SA00</accession>
<evidence type="ECO:0000313" key="2">
    <source>
        <dbReference type="Proteomes" id="UP000283433"/>
    </source>
</evidence>
<name>A0A419SA00_9SPHI</name>
<proteinExistence type="predicted"/>
<dbReference type="RefSeq" id="WP_120180663.1">
    <property type="nucleotide sequence ID" value="NZ_MBTA01000003.1"/>
</dbReference>